<protein>
    <submittedName>
        <fullName evidence="8">Heat shock protein 70 family protein</fullName>
    </submittedName>
</protein>
<proteinExistence type="inferred from homology"/>
<evidence type="ECO:0000313" key="9">
    <source>
        <dbReference type="Proteomes" id="UP000050501"/>
    </source>
</evidence>
<dbReference type="Pfam" id="PF00012">
    <property type="entry name" value="HSP70"/>
    <property type="match status" value="1"/>
</dbReference>
<evidence type="ECO:0000256" key="5">
    <source>
        <dbReference type="ARBA" id="ARBA00023016"/>
    </source>
</evidence>
<evidence type="ECO:0000256" key="4">
    <source>
        <dbReference type="ARBA" id="ARBA00022840"/>
    </source>
</evidence>
<dbReference type="InterPro" id="IPR029047">
    <property type="entry name" value="HSP70_peptide-bd_sf"/>
</dbReference>
<dbReference type="RefSeq" id="WP_062418556.1">
    <property type="nucleotide sequence ID" value="NZ_DF967974.1"/>
</dbReference>
<dbReference type="OrthoDB" id="9766019at2"/>
<organism evidence="8 9">
    <name type="scientific">Levilinea saccharolytica</name>
    <dbReference type="NCBI Taxonomy" id="229921"/>
    <lineage>
        <taxon>Bacteria</taxon>
        <taxon>Bacillati</taxon>
        <taxon>Chloroflexota</taxon>
        <taxon>Anaerolineae</taxon>
        <taxon>Anaerolineales</taxon>
        <taxon>Anaerolineaceae</taxon>
        <taxon>Levilinea</taxon>
    </lineage>
</organism>
<keyword evidence="9" id="KW-1185">Reference proteome</keyword>
<reference evidence="8 9" key="1">
    <citation type="submission" date="2015-07" db="EMBL/GenBank/DDBJ databases">
        <title>Genome sequence of Levilinea saccharolytica DSM 16555.</title>
        <authorList>
            <person name="Hemp J."/>
            <person name="Ward L.M."/>
            <person name="Pace L.A."/>
            <person name="Fischer W.W."/>
        </authorList>
    </citation>
    <scope>NUCLEOTIDE SEQUENCE [LARGE SCALE GENOMIC DNA]</scope>
    <source>
        <strain evidence="8 9">KIBI-1</strain>
    </source>
</reference>
<dbReference type="GO" id="GO:0140662">
    <property type="term" value="F:ATP-dependent protein folding chaperone"/>
    <property type="evidence" value="ECO:0007669"/>
    <property type="project" value="InterPro"/>
</dbReference>
<keyword evidence="3 7" id="KW-0547">Nucleotide-binding</keyword>
<evidence type="ECO:0000256" key="3">
    <source>
        <dbReference type="ARBA" id="ARBA00022741"/>
    </source>
</evidence>
<keyword evidence="5 8" id="KW-0346">Stress response</keyword>
<evidence type="ECO:0000256" key="1">
    <source>
        <dbReference type="ARBA" id="ARBA00007381"/>
    </source>
</evidence>
<evidence type="ECO:0000313" key="8">
    <source>
        <dbReference type="EMBL" id="KPL85076.1"/>
    </source>
</evidence>
<dbReference type="GO" id="GO:0005524">
    <property type="term" value="F:ATP binding"/>
    <property type="evidence" value="ECO:0007669"/>
    <property type="project" value="UniProtKB-KW"/>
</dbReference>
<evidence type="ECO:0000256" key="2">
    <source>
        <dbReference type="ARBA" id="ARBA00022553"/>
    </source>
</evidence>
<evidence type="ECO:0000256" key="7">
    <source>
        <dbReference type="RuleBase" id="RU003322"/>
    </source>
</evidence>
<keyword evidence="6" id="KW-0143">Chaperone</keyword>
<dbReference type="PANTHER" id="PTHR19375">
    <property type="entry name" value="HEAT SHOCK PROTEIN 70KDA"/>
    <property type="match status" value="1"/>
</dbReference>
<dbReference type="SUPFAM" id="SSF100920">
    <property type="entry name" value="Heat shock protein 70kD (HSP70), peptide-binding domain"/>
    <property type="match status" value="1"/>
</dbReference>
<evidence type="ECO:0000256" key="6">
    <source>
        <dbReference type="ARBA" id="ARBA00023186"/>
    </source>
</evidence>
<gene>
    <name evidence="8" type="ORF">ADN01_06795</name>
</gene>
<keyword evidence="2" id="KW-0597">Phosphoprotein</keyword>
<dbReference type="InterPro" id="IPR013126">
    <property type="entry name" value="Hsp_70_fam"/>
</dbReference>
<comment type="similarity">
    <text evidence="1 7">Belongs to the heat shock protein 70 family.</text>
</comment>
<dbReference type="AlphaFoldDB" id="A0A0P6YJ01"/>
<dbReference type="SUPFAM" id="SSF53067">
    <property type="entry name" value="Actin-like ATPase domain"/>
    <property type="match status" value="2"/>
</dbReference>
<dbReference type="InterPro" id="IPR018181">
    <property type="entry name" value="Heat_shock_70_CS"/>
</dbReference>
<dbReference type="Gene3D" id="2.60.34.10">
    <property type="entry name" value="Substrate Binding Domain Of DNAk, Chain A, domain 1"/>
    <property type="match status" value="1"/>
</dbReference>
<accession>A0A0P6YJ01</accession>
<dbReference type="EMBL" id="LGCM01000027">
    <property type="protein sequence ID" value="KPL85076.1"/>
    <property type="molecule type" value="Genomic_DNA"/>
</dbReference>
<comment type="caution">
    <text evidence="8">The sequence shown here is derived from an EMBL/GenBank/DDBJ whole genome shotgun (WGS) entry which is preliminary data.</text>
</comment>
<dbReference type="PATRIC" id="fig|229921.5.peg.2246"/>
<dbReference type="Proteomes" id="UP000050501">
    <property type="component" value="Unassembled WGS sequence"/>
</dbReference>
<name>A0A0P6YJ01_9CHLR</name>
<dbReference type="Gene3D" id="3.30.420.40">
    <property type="match status" value="2"/>
</dbReference>
<keyword evidence="4 7" id="KW-0067">ATP-binding</keyword>
<dbReference type="STRING" id="229921.ADN01_06795"/>
<dbReference type="InterPro" id="IPR043129">
    <property type="entry name" value="ATPase_NBD"/>
</dbReference>
<dbReference type="PROSITE" id="PS01036">
    <property type="entry name" value="HSP70_3"/>
    <property type="match status" value="1"/>
</dbReference>
<sequence length="529" mass="59619">MAGRLAVDFGTSNTVLALWDPTHQEGLPLRLSEYSRSYQQDGSPVYVIPSLIHYAEDDRRWIGSQVIQRGLYQSQRTFRWMKRYISSRSPIRVRLNGREITPYQAGEDFLSTLLLFAGEETGANQEEVAFSVPVEAYEHYENWLVKVAENAAMPRFRLIDEPSAAALGYGAHIQPGNAYLIFDFGGGTLHAAVVLMEAEASQDGGRRCRVLGKAGRTIGGTSIDQWLYMDFLKRNQRLESDEEIRRLSNLLLVECERVKETLSFQESADLNLINPDSGEMLSAAYTRSNFEEILDQHELYAGINHTVRGAINAARERGYNEESIQAVLMVGGSSQIPSVQRTLRQYFGKERVFFNRPLDAIARGAAAFVAGVDFFDHIQHTYAIRYINPQKGTYDYHPIVPSGTRYPTTQPVSRLTIKASYDGQNQLGLAIYEMSHNTAPSKPEMELVFDPTGAARVIQLSPHEQEQRTLYWMNESSPTFLSADPPARQGEARFEVEFNIDANKRLTITSRDLSTGTLTHKDFPVVRLV</sequence>
<dbReference type="Gene3D" id="3.90.640.10">
    <property type="entry name" value="Actin, Chain A, domain 4"/>
    <property type="match status" value="1"/>
</dbReference>